<dbReference type="PANTHER" id="PTHR43346:SF1">
    <property type="entry name" value="QUERCETIN 2,3-DIOXYGENASE-RELATED"/>
    <property type="match status" value="1"/>
</dbReference>
<evidence type="ECO:0000313" key="4">
    <source>
        <dbReference type="Proteomes" id="UP000799772"/>
    </source>
</evidence>
<keyword evidence="4" id="KW-1185">Reference proteome</keyword>
<accession>A0A9P4ITG9</accession>
<dbReference type="Pfam" id="PF07883">
    <property type="entry name" value="Cupin_2"/>
    <property type="match status" value="1"/>
</dbReference>
<dbReference type="InterPro" id="IPR013096">
    <property type="entry name" value="Cupin_2"/>
</dbReference>
<reference evidence="3" key="1">
    <citation type="journal article" date="2020" name="Stud. Mycol.">
        <title>101 Dothideomycetes genomes: a test case for predicting lifestyles and emergence of pathogens.</title>
        <authorList>
            <person name="Haridas S."/>
            <person name="Albert R."/>
            <person name="Binder M."/>
            <person name="Bloem J."/>
            <person name="Labutti K."/>
            <person name="Salamov A."/>
            <person name="Andreopoulos B."/>
            <person name="Baker S."/>
            <person name="Barry K."/>
            <person name="Bills G."/>
            <person name="Bluhm B."/>
            <person name="Cannon C."/>
            <person name="Castanera R."/>
            <person name="Culley D."/>
            <person name="Daum C."/>
            <person name="Ezra D."/>
            <person name="Gonzalez J."/>
            <person name="Henrissat B."/>
            <person name="Kuo A."/>
            <person name="Liang C."/>
            <person name="Lipzen A."/>
            <person name="Lutzoni F."/>
            <person name="Magnuson J."/>
            <person name="Mondo S."/>
            <person name="Nolan M."/>
            <person name="Ohm R."/>
            <person name="Pangilinan J."/>
            <person name="Park H.-J."/>
            <person name="Ramirez L."/>
            <person name="Alfaro M."/>
            <person name="Sun H."/>
            <person name="Tritt A."/>
            <person name="Yoshinaga Y."/>
            <person name="Zwiers L.-H."/>
            <person name="Turgeon B."/>
            <person name="Goodwin S."/>
            <person name="Spatafora J."/>
            <person name="Crous P."/>
            <person name="Grigoriev I."/>
        </authorList>
    </citation>
    <scope>NUCLEOTIDE SEQUENCE</scope>
    <source>
        <strain evidence="3">CBS 133067</strain>
    </source>
</reference>
<dbReference type="InterPro" id="IPR052538">
    <property type="entry name" value="Flavonoid_dioxygenase-like"/>
</dbReference>
<feature type="compositionally biased region" description="Acidic residues" evidence="1">
    <location>
        <begin position="221"/>
        <end position="232"/>
    </location>
</feature>
<sequence length="257" mass="27814">MGVTSVPVYRLFTPATFISTSPRAPSLRQQLYRRANRAYSASTAFTTSNSRNQRAGGPRAPPTAAYLGFRILNPSAASYRAFSASARNLYKDANMPAGPPKHQMVYFPGLITSTGIASGNFRKVLHTGLYSQLVTMEVPVGGDIGDEVHTVDQILIFTSGVGRAEIAGRNQDLKAGDVVIVPAGTQHQFVNTGDKPLELVTVYSPAEHNSQTVHKTKEEGDKEEDDGVDEAPEWSRRSKTENENAGRVKMGGGPYNE</sequence>
<evidence type="ECO:0000256" key="1">
    <source>
        <dbReference type="SAM" id="MobiDB-lite"/>
    </source>
</evidence>
<dbReference type="EMBL" id="ML978121">
    <property type="protein sequence ID" value="KAF2104177.1"/>
    <property type="molecule type" value="Genomic_DNA"/>
</dbReference>
<feature type="compositionally biased region" description="Basic and acidic residues" evidence="1">
    <location>
        <begin position="233"/>
        <end position="246"/>
    </location>
</feature>
<organism evidence="3 4">
    <name type="scientific">Rhizodiscina lignyota</name>
    <dbReference type="NCBI Taxonomy" id="1504668"/>
    <lineage>
        <taxon>Eukaryota</taxon>
        <taxon>Fungi</taxon>
        <taxon>Dikarya</taxon>
        <taxon>Ascomycota</taxon>
        <taxon>Pezizomycotina</taxon>
        <taxon>Dothideomycetes</taxon>
        <taxon>Pleosporomycetidae</taxon>
        <taxon>Aulographales</taxon>
        <taxon>Rhizodiscinaceae</taxon>
        <taxon>Rhizodiscina</taxon>
    </lineage>
</organism>
<dbReference type="OrthoDB" id="1161823at2759"/>
<feature type="region of interest" description="Disordered" evidence="1">
    <location>
        <begin position="205"/>
        <end position="257"/>
    </location>
</feature>
<comment type="caution">
    <text evidence="3">The sequence shown here is derived from an EMBL/GenBank/DDBJ whole genome shotgun (WGS) entry which is preliminary data.</text>
</comment>
<gene>
    <name evidence="3" type="ORF">NA57DRAFT_51024</name>
</gene>
<proteinExistence type="predicted"/>
<dbReference type="AlphaFoldDB" id="A0A9P4ITG9"/>
<dbReference type="Gene3D" id="2.60.120.10">
    <property type="entry name" value="Jelly Rolls"/>
    <property type="match status" value="1"/>
</dbReference>
<feature type="domain" description="Cupin type-2" evidence="2">
    <location>
        <begin position="135"/>
        <end position="203"/>
    </location>
</feature>
<dbReference type="CDD" id="cd02223">
    <property type="entry name" value="cupin_Bh2720-like"/>
    <property type="match status" value="1"/>
</dbReference>
<dbReference type="SUPFAM" id="SSF51182">
    <property type="entry name" value="RmlC-like cupins"/>
    <property type="match status" value="1"/>
</dbReference>
<dbReference type="InterPro" id="IPR011051">
    <property type="entry name" value="RmlC_Cupin_sf"/>
</dbReference>
<protein>
    <submittedName>
        <fullName evidence="3">RmlC-like cupin</fullName>
    </submittedName>
</protein>
<dbReference type="InterPro" id="IPR014710">
    <property type="entry name" value="RmlC-like_jellyroll"/>
</dbReference>
<evidence type="ECO:0000313" key="3">
    <source>
        <dbReference type="EMBL" id="KAF2104177.1"/>
    </source>
</evidence>
<evidence type="ECO:0000259" key="2">
    <source>
        <dbReference type="Pfam" id="PF07883"/>
    </source>
</evidence>
<name>A0A9P4ITG9_9PEZI</name>
<dbReference type="Proteomes" id="UP000799772">
    <property type="component" value="Unassembled WGS sequence"/>
</dbReference>
<dbReference type="PANTHER" id="PTHR43346">
    <property type="entry name" value="LIGAND BINDING DOMAIN PROTEIN, PUTATIVE (AFU_ORTHOLOGUE AFUA_6G14370)-RELATED"/>
    <property type="match status" value="1"/>
</dbReference>